<dbReference type="NCBIfam" id="TIGR00756">
    <property type="entry name" value="PPR"/>
    <property type="match status" value="1"/>
</dbReference>
<dbReference type="Gene3D" id="1.25.40.10">
    <property type="entry name" value="Tetratricopeptide repeat domain"/>
    <property type="match status" value="1"/>
</dbReference>
<sequence length="155" mass="16672">VKLMSRARKLDSAFSVVEEISSKHGFRPNVHVLTNLIQACVSNRQLKRGLDTWEAMIRDKVQPDQRTYAVLVRACLTQGRLDTVEALLRGALGIPGSPAGAFCPNLDGALVNEALAGLADRGASDRRRDGPGHGDEACWVTCSHRHGHPAPPCAG</sequence>
<evidence type="ECO:0000313" key="3">
    <source>
        <dbReference type="EMBL" id="CAK0901814.1"/>
    </source>
</evidence>
<accession>A0ABN9XPJ0</accession>
<feature type="repeat" description="PPR" evidence="2">
    <location>
        <begin position="29"/>
        <end position="63"/>
    </location>
</feature>
<dbReference type="InterPro" id="IPR002885">
    <property type="entry name" value="PPR_rpt"/>
</dbReference>
<evidence type="ECO:0000313" key="4">
    <source>
        <dbReference type="Proteomes" id="UP001189429"/>
    </source>
</evidence>
<comment type="caution">
    <text evidence="3">The sequence shown here is derived from an EMBL/GenBank/DDBJ whole genome shotgun (WGS) entry which is preliminary data.</text>
</comment>
<feature type="non-terminal residue" evidence="3">
    <location>
        <position position="1"/>
    </location>
</feature>
<organism evidence="3 4">
    <name type="scientific">Prorocentrum cordatum</name>
    <dbReference type="NCBI Taxonomy" id="2364126"/>
    <lineage>
        <taxon>Eukaryota</taxon>
        <taxon>Sar</taxon>
        <taxon>Alveolata</taxon>
        <taxon>Dinophyceae</taxon>
        <taxon>Prorocentrales</taxon>
        <taxon>Prorocentraceae</taxon>
        <taxon>Prorocentrum</taxon>
    </lineage>
</organism>
<dbReference type="InterPro" id="IPR011990">
    <property type="entry name" value="TPR-like_helical_dom_sf"/>
</dbReference>
<gene>
    <name evidence="3" type="ORF">PCOR1329_LOCUS78638</name>
</gene>
<dbReference type="Pfam" id="PF13041">
    <property type="entry name" value="PPR_2"/>
    <property type="match status" value="1"/>
</dbReference>
<proteinExistence type="predicted"/>
<dbReference type="EMBL" id="CAUYUJ010020985">
    <property type="protein sequence ID" value="CAK0901814.1"/>
    <property type="molecule type" value="Genomic_DNA"/>
</dbReference>
<dbReference type="PROSITE" id="PS51375">
    <property type="entry name" value="PPR"/>
    <property type="match status" value="1"/>
</dbReference>
<reference evidence="3" key="1">
    <citation type="submission" date="2023-10" db="EMBL/GenBank/DDBJ databases">
        <authorList>
            <person name="Chen Y."/>
            <person name="Shah S."/>
            <person name="Dougan E. K."/>
            <person name="Thang M."/>
            <person name="Chan C."/>
        </authorList>
    </citation>
    <scope>NUCLEOTIDE SEQUENCE [LARGE SCALE GENOMIC DNA]</scope>
</reference>
<evidence type="ECO:0008006" key="5">
    <source>
        <dbReference type="Google" id="ProtNLM"/>
    </source>
</evidence>
<dbReference type="PANTHER" id="PTHR47933:SF11">
    <property type="entry name" value="PENTATRICOPEPTIDE REPEAT-CONTAINING PROTEIN 2"/>
    <property type="match status" value="1"/>
</dbReference>
<evidence type="ECO:0000256" key="1">
    <source>
        <dbReference type="ARBA" id="ARBA00022737"/>
    </source>
</evidence>
<keyword evidence="1" id="KW-0677">Repeat</keyword>
<protein>
    <recommendedName>
        <fullName evidence="5">Pentacotripeptide-repeat region of PRORP domain-containing protein</fullName>
    </recommendedName>
</protein>
<dbReference type="PANTHER" id="PTHR47933">
    <property type="entry name" value="PENTATRICOPEPTIDE REPEAT-CONTAINING PROTEIN 1, MITOCHONDRIAL"/>
    <property type="match status" value="1"/>
</dbReference>
<dbReference type="Proteomes" id="UP001189429">
    <property type="component" value="Unassembled WGS sequence"/>
</dbReference>
<feature type="non-terminal residue" evidence="3">
    <location>
        <position position="155"/>
    </location>
</feature>
<dbReference type="InterPro" id="IPR051240">
    <property type="entry name" value="Mito_RNA-Proc/Resp"/>
</dbReference>
<evidence type="ECO:0000256" key="2">
    <source>
        <dbReference type="PROSITE-ProRule" id="PRU00708"/>
    </source>
</evidence>
<keyword evidence="4" id="KW-1185">Reference proteome</keyword>
<name>A0ABN9XPJ0_9DINO</name>